<feature type="non-terminal residue" evidence="2">
    <location>
        <position position="1"/>
    </location>
</feature>
<keyword evidence="1" id="KW-1133">Transmembrane helix</keyword>
<evidence type="ECO:0000256" key="1">
    <source>
        <dbReference type="SAM" id="Phobius"/>
    </source>
</evidence>
<organism evidence="2 3">
    <name type="scientific">Prorocentrum cordatum</name>
    <dbReference type="NCBI Taxonomy" id="2364126"/>
    <lineage>
        <taxon>Eukaryota</taxon>
        <taxon>Sar</taxon>
        <taxon>Alveolata</taxon>
        <taxon>Dinophyceae</taxon>
        <taxon>Prorocentrales</taxon>
        <taxon>Prorocentraceae</taxon>
        <taxon>Prorocentrum</taxon>
    </lineage>
</organism>
<keyword evidence="1" id="KW-0812">Transmembrane</keyword>
<accession>A0ABN9PWQ2</accession>
<evidence type="ECO:0000313" key="2">
    <source>
        <dbReference type="EMBL" id="CAK0796078.1"/>
    </source>
</evidence>
<name>A0ABN9PWQ2_9DINO</name>
<gene>
    <name evidence="2" type="ORF">PCOR1329_LOCUS5553</name>
</gene>
<comment type="caution">
    <text evidence="2">The sequence shown here is derived from an EMBL/GenBank/DDBJ whole genome shotgun (WGS) entry which is preliminary data.</text>
</comment>
<feature type="transmembrane region" description="Helical" evidence="1">
    <location>
        <begin position="15"/>
        <end position="33"/>
    </location>
</feature>
<sequence length="63" mass="7173">ASCGTYLGLWRTIHVSHLMLWTYLLGLILSLFPMRLEKDQAGTEYRYVALALTIPVPVSLIHE</sequence>
<dbReference type="Proteomes" id="UP001189429">
    <property type="component" value="Unassembled WGS sequence"/>
</dbReference>
<reference evidence="2" key="1">
    <citation type="submission" date="2023-10" db="EMBL/GenBank/DDBJ databases">
        <authorList>
            <person name="Chen Y."/>
            <person name="Shah S."/>
            <person name="Dougan E. K."/>
            <person name="Thang M."/>
            <person name="Chan C."/>
        </authorList>
    </citation>
    <scope>NUCLEOTIDE SEQUENCE [LARGE SCALE GENOMIC DNA]</scope>
</reference>
<proteinExistence type="predicted"/>
<protein>
    <submittedName>
        <fullName evidence="2">Uncharacterized protein</fullName>
    </submittedName>
</protein>
<keyword evidence="1" id="KW-0472">Membrane</keyword>
<dbReference type="EMBL" id="CAUYUJ010001467">
    <property type="protein sequence ID" value="CAK0796078.1"/>
    <property type="molecule type" value="Genomic_DNA"/>
</dbReference>
<feature type="non-terminal residue" evidence="2">
    <location>
        <position position="63"/>
    </location>
</feature>
<keyword evidence="3" id="KW-1185">Reference proteome</keyword>
<evidence type="ECO:0000313" key="3">
    <source>
        <dbReference type="Proteomes" id="UP001189429"/>
    </source>
</evidence>